<name>A0A9N9J5W2_9GLOM</name>
<sequence>MSPNVQLSQQSPQSQFMQLQQSLPQVQLQVQLSQQLPYQYTTTIITTTITIQQSLQAQLMQLPQIRLPQQSLPLLQIQQSPQMQLLQQLLPSSQVQQLQPLLQGHPQLILSLFLLQQSFLPSLLMPQYNWAFEAQLFQLH</sequence>
<evidence type="ECO:0000313" key="2">
    <source>
        <dbReference type="Proteomes" id="UP000789405"/>
    </source>
</evidence>
<reference evidence="1" key="1">
    <citation type="submission" date="2021-06" db="EMBL/GenBank/DDBJ databases">
        <authorList>
            <person name="Kallberg Y."/>
            <person name="Tangrot J."/>
            <person name="Rosling A."/>
        </authorList>
    </citation>
    <scope>NUCLEOTIDE SEQUENCE</scope>
    <source>
        <strain evidence="1">MA453B</strain>
    </source>
</reference>
<dbReference type="Proteomes" id="UP000789405">
    <property type="component" value="Unassembled WGS sequence"/>
</dbReference>
<accession>A0A9N9J5W2</accession>
<dbReference type="AlphaFoldDB" id="A0A9N9J5W2"/>
<protein>
    <submittedName>
        <fullName evidence="1">6524_t:CDS:1</fullName>
    </submittedName>
</protein>
<organism evidence="1 2">
    <name type="scientific">Dentiscutata erythropus</name>
    <dbReference type="NCBI Taxonomy" id="1348616"/>
    <lineage>
        <taxon>Eukaryota</taxon>
        <taxon>Fungi</taxon>
        <taxon>Fungi incertae sedis</taxon>
        <taxon>Mucoromycota</taxon>
        <taxon>Glomeromycotina</taxon>
        <taxon>Glomeromycetes</taxon>
        <taxon>Diversisporales</taxon>
        <taxon>Gigasporaceae</taxon>
        <taxon>Dentiscutata</taxon>
    </lineage>
</organism>
<gene>
    <name evidence="1" type="ORF">DERYTH_LOCUS18346</name>
</gene>
<proteinExistence type="predicted"/>
<comment type="caution">
    <text evidence="1">The sequence shown here is derived from an EMBL/GenBank/DDBJ whole genome shotgun (WGS) entry which is preliminary data.</text>
</comment>
<dbReference type="EMBL" id="CAJVPY010018467">
    <property type="protein sequence ID" value="CAG8767216.1"/>
    <property type="molecule type" value="Genomic_DNA"/>
</dbReference>
<evidence type="ECO:0000313" key="1">
    <source>
        <dbReference type="EMBL" id="CAG8767216.1"/>
    </source>
</evidence>
<keyword evidence="2" id="KW-1185">Reference proteome</keyword>